<dbReference type="InterPro" id="IPR041711">
    <property type="entry name" value="Met-tRNA-FMT_N"/>
</dbReference>
<dbReference type="HAMAP" id="MF_00182">
    <property type="entry name" value="Formyl_trans"/>
    <property type="match status" value="1"/>
</dbReference>
<comment type="function">
    <text evidence="5">Attaches a formyl group to the free amino group of methionyl-tRNA(fMet). The formyl group appears to play a dual role in the initiator identity of N-formylmethionyl-tRNA by promoting its recognition by IF2 and preventing the misappropriation of this tRNA by the elongation apparatus.</text>
</comment>
<dbReference type="CDD" id="cd08646">
    <property type="entry name" value="FMT_core_Met-tRNA-FMT_N"/>
    <property type="match status" value="1"/>
</dbReference>
<keyword evidence="3 5" id="KW-0808">Transferase</keyword>
<reference evidence="8 9" key="1">
    <citation type="submission" date="2019-01" db="EMBL/GenBank/DDBJ databases">
        <authorList>
            <consortium name="Pathogen Informatics"/>
        </authorList>
    </citation>
    <scope>NUCLEOTIDE SEQUENCE [LARGE SCALE GENOMIC DNA]</scope>
    <source>
        <strain evidence="8 9">NCTC10122</strain>
    </source>
</reference>
<evidence type="ECO:0000256" key="5">
    <source>
        <dbReference type="HAMAP-Rule" id="MF_00182"/>
    </source>
</evidence>
<dbReference type="InterPro" id="IPR005794">
    <property type="entry name" value="Fmt"/>
</dbReference>
<dbReference type="GO" id="GO:0005829">
    <property type="term" value="C:cytosol"/>
    <property type="evidence" value="ECO:0007669"/>
    <property type="project" value="TreeGrafter"/>
</dbReference>
<dbReference type="InterPro" id="IPR005793">
    <property type="entry name" value="Formyl_trans_C"/>
</dbReference>
<comment type="similarity">
    <text evidence="1 5">Belongs to the Fmt family.</text>
</comment>
<feature type="domain" description="Formyl transferase N-terminal" evidence="6">
    <location>
        <begin position="8"/>
        <end position="175"/>
    </location>
</feature>
<evidence type="ECO:0000256" key="1">
    <source>
        <dbReference type="ARBA" id="ARBA00010699"/>
    </source>
</evidence>
<dbReference type="InterPro" id="IPR036477">
    <property type="entry name" value="Formyl_transf_N_sf"/>
</dbReference>
<dbReference type="Pfam" id="PF02911">
    <property type="entry name" value="Formyl_trans_C"/>
    <property type="match status" value="1"/>
</dbReference>
<comment type="catalytic activity">
    <reaction evidence="5">
        <text>L-methionyl-tRNA(fMet) + (6R)-10-formyltetrahydrofolate = N-formyl-L-methionyl-tRNA(fMet) + (6S)-5,6,7,8-tetrahydrofolate + H(+)</text>
        <dbReference type="Rhea" id="RHEA:24380"/>
        <dbReference type="Rhea" id="RHEA-COMP:9952"/>
        <dbReference type="Rhea" id="RHEA-COMP:9953"/>
        <dbReference type="ChEBI" id="CHEBI:15378"/>
        <dbReference type="ChEBI" id="CHEBI:57453"/>
        <dbReference type="ChEBI" id="CHEBI:78530"/>
        <dbReference type="ChEBI" id="CHEBI:78844"/>
        <dbReference type="ChEBI" id="CHEBI:195366"/>
        <dbReference type="EC" id="2.1.2.9"/>
    </reaction>
</comment>
<accession>A0A449AAD4</accession>
<organism evidence="8 9">
    <name type="scientific">Mycoplasmopsis bovigenitalium</name>
    <dbReference type="NCBI Taxonomy" id="2112"/>
    <lineage>
        <taxon>Bacteria</taxon>
        <taxon>Bacillati</taxon>
        <taxon>Mycoplasmatota</taxon>
        <taxon>Mycoplasmoidales</taxon>
        <taxon>Metamycoplasmataceae</taxon>
        <taxon>Mycoplasmopsis</taxon>
    </lineage>
</organism>
<dbReference type="SUPFAM" id="SSF53328">
    <property type="entry name" value="Formyltransferase"/>
    <property type="match status" value="1"/>
</dbReference>
<gene>
    <name evidence="8" type="primary">MCYN0480</name>
    <name evidence="5" type="synonym">fmt</name>
    <name evidence="8" type="ORF">NCTC10122_00735</name>
</gene>
<feature type="binding site" evidence="5">
    <location>
        <begin position="107"/>
        <end position="110"/>
    </location>
    <ligand>
        <name>(6S)-5,6,7,8-tetrahydrofolate</name>
        <dbReference type="ChEBI" id="CHEBI:57453"/>
    </ligand>
</feature>
<evidence type="ECO:0000256" key="2">
    <source>
        <dbReference type="ARBA" id="ARBA00012261"/>
    </source>
</evidence>
<protein>
    <recommendedName>
        <fullName evidence="2 5">Methionyl-tRNA formyltransferase</fullName>
        <ecNumber evidence="2 5">2.1.2.9</ecNumber>
    </recommendedName>
</protein>
<evidence type="ECO:0000256" key="4">
    <source>
        <dbReference type="ARBA" id="ARBA00022917"/>
    </source>
</evidence>
<dbReference type="SUPFAM" id="SSF50486">
    <property type="entry name" value="FMT C-terminal domain-like"/>
    <property type="match status" value="1"/>
</dbReference>
<keyword evidence="4 5" id="KW-0648">Protein biosynthesis</keyword>
<dbReference type="RefSeq" id="WP_197722244.1">
    <property type="nucleotide sequence ID" value="NZ_LR214970.1"/>
</dbReference>
<dbReference type="NCBIfam" id="TIGR00460">
    <property type="entry name" value="fmt"/>
    <property type="match status" value="1"/>
</dbReference>
<dbReference type="Proteomes" id="UP000290942">
    <property type="component" value="Chromosome"/>
</dbReference>
<evidence type="ECO:0000256" key="3">
    <source>
        <dbReference type="ARBA" id="ARBA00022679"/>
    </source>
</evidence>
<name>A0A449AAD4_9BACT</name>
<dbReference type="Pfam" id="PF00551">
    <property type="entry name" value="Formyl_trans_N"/>
    <property type="match status" value="1"/>
</dbReference>
<evidence type="ECO:0000313" key="9">
    <source>
        <dbReference type="Proteomes" id="UP000290942"/>
    </source>
</evidence>
<dbReference type="EMBL" id="LR214970">
    <property type="protein sequence ID" value="VEU61142.1"/>
    <property type="molecule type" value="Genomic_DNA"/>
</dbReference>
<feature type="domain" description="Formyl transferase C-terminal" evidence="7">
    <location>
        <begin position="201"/>
        <end position="248"/>
    </location>
</feature>
<dbReference type="InterPro" id="IPR002376">
    <property type="entry name" value="Formyl_transf_N"/>
</dbReference>
<proteinExistence type="inferred from homology"/>
<dbReference type="EC" id="2.1.2.9" evidence="2 5"/>
<dbReference type="PANTHER" id="PTHR11138">
    <property type="entry name" value="METHIONYL-TRNA FORMYLTRANSFERASE"/>
    <property type="match status" value="1"/>
</dbReference>
<evidence type="ECO:0000259" key="7">
    <source>
        <dbReference type="Pfam" id="PF02911"/>
    </source>
</evidence>
<dbReference type="PANTHER" id="PTHR11138:SF5">
    <property type="entry name" value="METHIONYL-TRNA FORMYLTRANSFERASE, MITOCHONDRIAL"/>
    <property type="match status" value="1"/>
</dbReference>
<dbReference type="AlphaFoldDB" id="A0A449AAD4"/>
<dbReference type="GO" id="GO:0004479">
    <property type="term" value="F:methionyl-tRNA formyltransferase activity"/>
    <property type="evidence" value="ECO:0007669"/>
    <property type="project" value="UniProtKB-UniRule"/>
</dbReference>
<evidence type="ECO:0000259" key="6">
    <source>
        <dbReference type="Pfam" id="PF00551"/>
    </source>
</evidence>
<sequence>MIKLLLAGTPEFSVPIFEELINNFDVVGIVSQPDRPSIRGRRIVFTPTKILAQKYNIKCFQPEKIADIYNELSKLEFDYLVTAAFGQYIPTKILNLAKKLNLNVHGSLLPKYRGAAPIQYSILNGDSFTGISLMEMVKEMDAGDVFATAKIEIDKNETSGSLFTKMSNIAKQNIVSWIKQLDNNELSRQVQDSSQATFSPKLDKNNGHITNDMTCEQALRIIKAYNPNPSAFAFINEKRVKINFATINQVKNAPKIRLIDGDLYLIDYQFDSKKRVILQ</sequence>
<dbReference type="InterPro" id="IPR011034">
    <property type="entry name" value="Formyl_transferase-like_C_sf"/>
</dbReference>
<dbReference type="Gene3D" id="3.40.50.12230">
    <property type="match status" value="1"/>
</dbReference>
<evidence type="ECO:0000313" key="8">
    <source>
        <dbReference type="EMBL" id="VEU61142.1"/>
    </source>
</evidence>